<gene>
    <name evidence="4" type="ORF">RJ641_005914</name>
</gene>
<evidence type="ECO:0000313" key="5">
    <source>
        <dbReference type="Proteomes" id="UP001370490"/>
    </source>
</evidence>
<accession>A0AAN8V2M5</accession>
<dbReference type="PANTHER" id="PTHR33172">
    <property type="entry name" value="OS08G0516900 PROTEIN"/>
    <property type="match status" value="1"/>
</dbReference>
<keyword evidence="5" id="KW-1185">Reference proteome</keyword>
<feature type="non-terminal residue" evidence="4">
    <location>
        <position position="230"/>
    </location>
</feature>
<dbReference type="InterPro" id="IPR051992">
    <property type="entry name" value="OxStress_Response_Reg"/>
</dbReference>
<dbReference type="GO" id="GO:0005634">
    <property type="term" value="C:nucleus"/>
    <property type="evidence" value="ECO:0007669"/>
    <property type="project" value="UniProtKB-SubCell"/>
</dbReference>
<dbReference type="Proteomes" id="UP001370490">
    <property type="component" value="Unassembled WGS sequence"/>
</dbReference>
<dbReference type="AlphaFoldDB" id="A0AAN8V2M5"/>
<sequence>MISRNLSTTNVLGLNKYNDNSKIHEHEHQTLAKMHDKELIHGKTKEPLSLLVYTTSSIKGQSSSFVTAETMKGGGIDEQCHNPTMQADHSMHVQCHSSGCAQKPVSTSTAKHLNNVQCEDKTLQINHHICHNKTSLRFKGESSKSSIGLLSSDKNEDALGPSSSPSQLPHDSLYKFSELLAQLPIKRGLSKYYKGKSQSFQSLSNAKRIEDLAKVRSPFKKKTGSSKSHR</sequence>
<comment type="subcellular location">
    <subcellularLocation>
        <location evidence="1">Nucleus</location>
    </subcellularLocation>
</comment>
<dbReference type="GO" id="GO:0006950">
    <property type="term" value="P:response to stress"/>
    <property type="evidence" value="ECO:0007669"/>
    <property type="project" value="UniProtKB-ARBA"/>
</dbReference>
<evidence type="ECO:0000256" key="2">
    <source>
        <dbReference type="ARBA" id="ARBA00023242"/>
    </source>
</evidence>
<keyword evidence="2" id="KW-0539">Nucleus</keyword>
<feature type="region of interest" description="Disordered" evidence="3">
    <location>
        <begin position="147"/>
        <end position="169"/>
    </location>
</feature>
<dbReference type="PANTHER" id="PTHR33172:SF29">
    <property type="entry name" value="OS06G0559400 PROTEIN"/>
    <property type="match status" value="1"/>
</dbReference>
<proteinExistence type="predicted"/>
<protein>
    <submittedName>
        <fullName evidence="4">Uncharacterized protein</fullName>
    </submittedName>
</protein>
<dbReference type="EMBL" id="JBAMMX010000014">
    <property type="protein sequence ID" value="KAK6927323.1"/>
    <property type="molecule type" value="Genomic_DNA"/>
</dbReference>
<evidence type="ECO:0000313" key="4">
    <source>
        <dbReference type="EMBL" id="KAK6927323.1"/>
    </source>
</evidence>
<comment type="caution">
    <text evidence="4">The sequence shown here is derived from an EMBL/GenBank/DDBJ whole genome shotgun (WGS) entry which is preliminary data.</text>
</comment>
<evidence type="ECO:0000256" key="3">
    <source>
        <dbReference type="SAM" id="MobiDB-lite"/>
    </source>
</evidence>
<reference evidence="4 5" key="1">
    <citation type="submission" date="2023-12" db="EMBL/GenBank/DDBJ databases">
        <title>A high-quality genome assembly for Dillenia turbinata (Dilleniales).</title>
        <authorList>
            <person name="Chanderbali A."/>
        </authorList>
    </citation>
    <scope>NUCLEOTIDE SEQUENCE [LARGE SCALE GENOMIC DNA]</scope>
    <source>
        <strain evidence="4">LSX21</strain>
        <tissue evidence="4">Leaf</tissue>
    </source>
</reference>
<name>A0AAN8V2M5_9MAGN</name>
<organism evidence="4 5">
    <name type="scientific">Dillenia turbinata</name>
    <dbReference type="NCBI Taxonomy" id="194707"/>
    <lineage>
        <taxon>Eukaryota</taxon>
        <taxon>Viridiplantae</taxon>
        <taxon>Streptophyta</taxon>
        <taxon>Embryophyta</taxon>
        <taxon>Tracheophyta</taxon>
        <taxon>Spermatophyta</taxon>
        <taxon>Magnoliopsida</taxon>
        <taxon>eudicotyledons</taxon>
        <taxon>Gunneridae</taxon>
        <taxon>Pentapetalae</taxon>
        <taxon>Dilleniales</taxon>
        <taxon>Dilleniaceae</taxon>
        <taxon>Dillenia</taxon>
    </lineage>
</organism>
<evidence type="ECO:0000256" key="1">
    <source>
        <dbReference type="ARBA" id="ARBA00004123"/>
    </source>
</evidence>